<dbReference type="EMBL" id="QGKV02000832">
    <property type="protein sequence ID" value="KAF3546884.1"/>
    <property type="molecule type" value="Genomic_DNA"/>
</dbReference>
<comment type="caution">
    <text evidence="1">The sequence shown here is derived from an EMBL/GenBank/DDBJ whole genome shotgun (WGS) entry which is preliminary data.</text>
</comment>
<proteinExistence type="predicted"/>
<accession>A0ABQ7C5N8</accession>
<gene>
    <name evidence="1" type="ORF">DY000_02005876</name>
</gene>
<dbReference type="Proteomes" id="UP000266723">
    <property type="component" value="Unassembled WGS sequence"/>
</dbReference>
<organism evidence="1 2">
    <name type="scientific">Brassica cretica</name>
    <name type="common">Mustard</name>
    <dbReference type="NCBI Taxonomy" id="69181"/>
    <lineage>
        <taxon>Eukaryota</taxon>
        <taxon>Viridiplantae</taxon>
        <taxon>Streptophyta</taxon>
        <taxon>Embryophyta</taxon>
        <taxon>Tracheophyta</taxon>
        <taxon>Spermatophyta</taxon>
        <taxon>Magnoliopsida</taxon>
        <taxon>eudicotyledons</taxon>
        <taxon>Gunneridae</taxon>
        <taxon>Pentapetalae</taxon>
        <taxon>rosids</taxon>
        <taxon>malvids</taxon>
        <taxon>Brassicales</taxon>
        <taxon>Brassicaceae</taxon>
        <taxon>Brassiceae</taxon>
        <taxon>Brassica</taxon>
    </lineage>
</organism>
<protein>
    <submittedName>
        <fullName evidence="1">Uncharacterized protein</fullName>
    </submittedName>
</protein>
<sequence length="68" mass="8105">MLPLQLLLMLAQRNVKLRLLKRLLSHVRKRLQKSLKTPQRFSSCIWKSSEVCKNRYPNAITRLSSWNL</sequence>
<keyword evidence="2" id="KW-1185">Reference proteome</keyword>
<name>A0ABQ7C5N8_BRACR</name>
<evidence type="ECO:0000313" key="1">
    <source>
        <dbReference type="EMBL" id="KAF3546884.1"/>
    </source>
</evidence>
<reference evidence="1 2" key="1">
    <citation type="journal article" date="2020" name="BMC Genomics">
        <title>Intraspecific diversification of the crop wild relative Brassica cretica Lam. using demographic model selection.</title>
        <authorList>
            <person name="Kioukis A."/>
            <person name="Michalopoulou V.A."/>
            <person name="Briers L."/>
            <person name="Pirintsos S."/>
            <person name="Studholme D.J."/>
            <person name="Pavlidis P."/>
            <person name="Sarris P.F."/>
        </authorList>
    </citation>
    <scope>NUCLEOTIDE SEQUENCE [LARGE SCALE GENOMIC DNA]</scope>
    <source>
        <strain evidence="2">cv. PFS-1207/04</strain>
    </source>
</reference>
<evidence type="ECO:0000313" key="2">
    <source>
        <dbReference type="Proteomes" id="UP000266723"/>
    </source>
</evidence>